<dbReference type="Proteomes" id="UP000030763">
    <property type="component" value="Unassembled WGS sequence"/>
</dbReference>
<dbReference type="RefSeq" id="XP_013336790.1">
    <property type="nucleotide sequence ID" value="XM_013481336.1"/>
</dbReference>
<reference evidence="2" key="2">
    <citation type="submission" date="2013-10" db="EMBL/GenBank/DDBJ databases">
        <authorList>
            <person name="Aslett M."/>
        </authorList>
    </citation>
    <scope>NUCLEOTIDE SEQUENCE [LARGE SCALE GENOMIC DNA]</scope>
    <source>
        <strain evidence="2">Weybridge</strain>
    </source>
</reference>
<keyword evidence="2" id="KW-0689">Ribosomal protein</keyword>
<feature type="region of interest" description="Disordered" evidence="1">
    <location>
        <begin position="50"/>
        <end position="84"/>
    </location>
</feature>
<dbReference type="OrthoDB" id="359154at2759"/>
<evidence type="ECO:0000256" key="1">
    <source>
        <dbReference type="SAM" id="MobiDB-lite"/>
    </source>
</evidence>
<proteinExistence type="predicted"/>
<accession>U6MER0</accession>
<evidence type="ECO:0000313" key="2">
    <source>
        <dbReference type="EMBL" id="CDJ60145.1"/>
    </source>
</evidence>
<dbReference type="VEuPathDB" id="ToxoDB:EMWEY_00027900"/>
<protein>
    <submittedName>
        <fullName evidence="2">50S ribosomal protein L24, putative</fullName>
    </submittedName>
</protein>
<reference evidence="2" key="1">
    <citation type="submission" date="2013-10" db="EMBL/GenBank/DDBJ databases">
        <title>Genomic analysis of the causative agents of coccidiosis in chickens.</title>
        <authorList>
            <person name="Reid A.J."/>
            <person name="Blake D."/>
            <person name="Billington K."/>
            <person name="Browne H."/>
            <person name="Dunn M."/>
            <person name="Hung S."/>
            <person name="Kawahara F."/>
            <person name="Miranda-Saavedra D."/>
            <person name="Mourier T."/>
            <person name="Nagra H."/>
            <person name="Otto T.D."/>
            <person name="Rawlings N."/>
            <person name="Sanchez A."/>
            <person name="Sanders M."/>
            <person name="Subramaniam C."/>
            <person name="Tay Y."/>
            <person name="Dear P."/>
            <person name="Doerig C."/>
            <person name="Gruber A."/>
            <person name="Parkinson J."/>
            <person name="Shirley M."/>
            <person name="Wan K.L."/>
            <person name="Berriman M."/>
            <person name="Tomley F."/>
            <person name="Pain A."/>
        </authorList>
    </citation>
    <scope>NUCLEOTIDE SEQUENCE [LARGE SCALE GENOMIC DNA]</scope>
    <source>
        <strain evidence="2">Weybridge</strain>
    </source>
</reference>
<dbReference type="GO" id="GO:0005840">
    <property type="term" value="C:ribosome"/>
    <property type="evidence" value="ECO:0007669"/>
    <property type="project" value="UniProtKB-KW"/>
</dbReference>
<organism evidence="2 3">
    <name type="scientific">Eimeria maxima</name>
    <name type="common">Coccidian parasite</name>
    <dbReference type="NCBI Taxonomy" id="5804"/>
    <lineage>
        <taxon>Eukaryota</taxon>
        <taxon>Sar</taxon>
        <taxon>Alveolata</taxon>
        <taxon>Apicomplexa</taxon>
        <taxon>Conoidasida</taxon>
        <taxon>Coccidia</taxon>
        <taxon>Eucoccidiorida</taxon>
        <taxon>Eimeriorina</taxon>
        <taxon>Eimeriidae</taxon>
        <taxon>Eimeria</taxon>
    </lineage>
</organism>
<feature type="region of interest" description="Disordered" evidence="1">
    <location>
        <begin position="95"/>
        <end position="114"/>
    </location>
</feature>
<sequence length="156" mass="16315">MRNGVAVEGVKQEANSSRPKDRCKGNASGLVIPWPDSSLICRDNSRGSVEYLRSKQQQQQQQQQYPIQDMDSAPTGPKDTPKEIALQKTYDYAKVSSSSNSNSSSSKNCSSSSSSSNKLAVAALVLLAILAAVESAAGSYAADALAESAAAAVTLA</sequence>
<dbReference type="GeneID" id="25336776"/>
<dbReference type="AlphaFoldDB" id="U6MER0"/>
<feature type="region of interest" description="Disordered" evidence="1">
    <location>
        <begin position="1"/>
        <end position="36"/>
    </location>
</feature>
<keyword evidence="3" id="KW-1185">Reference proteome</keyword>
<evidence type="ECO:0000313" key="3">
    <source>
        <dbReference type="Proteomes" id="UP000030763"/>
    </source>
</evidence>
<dbReference type="EMBL" id="HG721384">
    <property type="protein sequence ID" value="CDJ60145.1"/>
    <property type="molecule type" value="Genomic_DNA"/>
</dbReference>
<gene>
    <name evidence="2" type="ORF">EMWEY_00027900</name>
</gene>
<keyword evidence="2" id="KW-0687">Ribonucleoprotein</keyword>
<name>U6MER0_EIMMA</name>